<sequence>MSAHDIIALPELGTKERADAVIAIAKSGAAPDLSWYFSKWLRVPADDKDCP</sequence>
<dbReference type="AlphaFoldDB" id="U3AHE7"/>
<dbReference type="Proteomes" id="UP000016566">
    <property type="component" value="Unassembled WGS sequence"/>
</dbReference>
<evidence type="ECO:0000313" key="2">
    <source>
        <dbReference type="Proteomes" id="UP000016566"/>
    </source>
</evidence>
<name>U3AHE7_9RHOB</name>
<accession>U3AHE7</accession>
<reference evidence="1" key="1">
    <citation type="journal article" date="2013" name="Genome Announc.">
        <title>Draft Genome Sequence of Loktanella cinnabarina LL-001T, Isolated from Deep-Sea Floor Sediment.</title>
        <authorList>
            <person name="Nishi S."/>
            <person name="Tsubouchi T."/>
            <person name="Takaki Y."/>
            <person name="Koyanagi R."/>
            <person name="Satoh N."/>
            <person name="Maruyama T."/>
            <person name="Hatada Y."/>
        </authorList>
    </citation>
    <scope>NUCLEOTIDE SEQUENCE [LARGE SCALE GENOMIC DNA]</scope>
    <source>
        <strain evidence="1">LL-001</strain>
    </source>
</reference>
<protein>
    <submittedName>
        <fullName evidence="1">Uncharacterized protein</fullName>
    </submittedName>
</protein>
<organism evidence="1 2">
    <name type="scientific">Limimaricola cinnabarinus LL-001</name>
    <dbReference type="NCBI Taxonomy" id="1337093"/>
    <lineage>
        <taxon>Bacteria</taxon>
        <taxon>Pseudomonadati</taxon>
        <taxon>Pseudomonadota</taxon>
        <taxon>Alphaproteobacteria</taxon>
        <taxon>Rhodobacterales</taxon>
        <taxon>Paracoccaceae</taxon>
        <taxon>Limimaricola</taxon>
    </lineage>
</organism>
<keyword evidence="2" id="KW-1185">Reference proteome</keyword>
<proteinExistence type="predicted"/>
<dbReference type="EMBL" id="BATB01000062">
    <property type="protein sequence ID" value="GAD57119.1"/>
    <property type="molecule type" value="Genomic_DNA"/>
</dbReference>
<evidence type="ECO:0000313" key="1">
    <source>
        <dbReference type="EMBL" id="GAD57119.1"/>
    </source>
</evidence>
<comment type="caution">
    <text evidence="1">The sequence shown here is derived from an EMBL/GenBank/DDBJ whole genome shotgun (WGS) entry which is preliminary data.</text>
</comment>
<gene>
    <name evidence="1" type="ORF">MBELCI_3171</name>
</gene>